<protein>
    <recommendedName>
        <fullName evidence="2">Disease resistance protein At4g27190-like leucine-rich repeats domain-containing protein</fullName>
    </recommendedName>
</protein>
<accession>A0A0E0KN43</accession>
<feature type="region of interest" description="Disordered" evidence="1">
    <location>
        <begin position="716"/>
        <end position="736"/>
    </location>
</feature>
<dbReference type="SUPFAM" id="SSF52047">
    <property type="entry name" value="RNI-like"/>
    <property type="match status" value="2"/>
</dbReference>
<dbReference type="HOGENOM" id="CLU_007112_0_0_1"/>
<evidence type="ECO:0000313" key="4">
    <source>
        <dbReference type="Proteomes" id="UP000026962"/>
    </source>
</evidence>
<evidence type="ECO:0000313" key="3">
    <source>
        <dbReference type="EnsemblPlants" id="OPUNC04G03630.1"/>
    </source>
</evidence>
<name>A0A0E0KN43_ORYPU</name>
<dbReference type="InterPro" id="IPR050905">
    <property type="entry name" value="Plant_NBS-LRR"/>
</dbReference>
<dbReference type="PANTHER" id="PTHR33463">
    <property type="entry name" value="NB-ARC DOMAIN-CONTAINING PROTEIN-RELATED"/>
    <property type="match status" value="1"/>
</dbReference>
<evidence type="ECO:0000256" key="1">
    <source>
        <dbReference type="SAM" id="MobiDB-lite"/>
    </source>
</evidence>
<feature type="domain" description="Disease resistance protein At4g27190-like leucine-rich repeats" evidence="2">
    <location>
        <begin position="863"/>
        <end position="982"/>
    </location>
</feature>
<dbReference type="EnsemblPlants" id="OPUNC04G03630.1">
    <property type="protein sequence ID" value="OPUNC04G03630.1"/>
    <property type="gene ID" value="OPUNC04G03630"/>
</dbReference>
<reference evidence="3" key="1">
    <citation type="submission" date="2015-04" db="UniProtKB">
        <authorList>
            <consortium name="EnsemblPlants"/>
        </authorList>
    </citation>
    <scope>IDENTIFICATION</scope>
</reference>
<dbReference type="Gramene" id="OPUNC04G03630.1">
    <property type="protein sequence ID" value="OPUNC04G03630.1"/>
    <property type="gene ID" value="OPUNC04G03630"/>
</dbReference>
<evidence type="ECO:0000259" key="2">
    <source>
        <dbReference type="Pfam" id="PF23247"/>
    </source>
</evidence>
<dbReference type="Pfam" id="PF23247">
    <property type="entry name" value="LRR_RPS2"/>
    <property type="match status" value="1"/>
</dbReference>
<dbReference type="AlphaFoldDB" id="A0A0E0KN43"/>
<reference evidence="3" key="2">
    <citation type="submission" date="2018-05" db="EMBL/GenBank/DDBJ databases">
        <title>OpunRS2 (Oryza punctata Reference Sequence Version 2).</title>
        <authorList>
            <person name="Zhang J."/>
            <person name="Kudrna D."/>
            <person name="Lee S."/>
            <person name="Talag J."/>
            <person name="Welchert J."/>
            <person name="Wing R.A."/>
        </authorList>
    </citation>
    <scope>NUCLEOTIDE SEQUENCE [LARGE SCALE GENOMIC DNA]</scope>
</reference>
<dbReference type="GO" id="GO:0043531">
    <property type="term" value="F:ADP binding"/>
    <property type="evidence" value="ECO:0007669"/>
    <property type="project" value="InterPro"/>
</dbReference>
<dbReference type="PANTHER" id="PTHR33463:SF209">
    <property type="entry name" value="DISEASE RESISTANCE PROTEIN RPS2-LIKE"/>
    <property type="match status" value="1"/>
</dbReference>
<dbReference type="Gene3D" id="3.80.10.10">
    <property type="entry name" value="Ribonuclease Inhibitor"/>
    <property type="match status" value="2"/>
</dbReference>
<dbReference type="STRING" id="4537.A0A0E0KN43"/>
<sequence length="1042" mass="119100">MGADPDDDYIHNAARLNVMRHVITADNVSDAVDSIIDKLKKSDLSNVVYFDGWEGLAASAVLRAVAERLTLGQIADPELKFEKIIHIDCSMWKSRREMQRKIAEELDISEAKYIFDKKNEDDDFNWINESSRDVIDKIAIAINDTLMSQRFLVVFHNGSDDEMNMTDMANFGLPMYQKFKGNKMLWTFRGRFRLNHKIQDKVEDADVFLSAKFPDKNHWWDILCVEAEEVAFNTCPEIAKLDKTQIAMCWLYISKLNYVGSGIIDYDWTTHASNYWVCDGIIQELDIGDALYQVMRQDSDDPGLYYLMGNTDKWISTSHVFSSNYGFLPVPAVANTVSSFFLAAHQVDTEEDTFGLLEYFIAPKLNTAKVLQDFNEMFQTTEYLRVLKLSRCRFRFASPPFLCCRRLRFLGLDKCLDLETDAREEVQSWNCLYNLWVLDLRYTNWVFSQQMIDEMVNVRELNVEGLSPYNLSHIWGWQSKNIRKLRVMKTIDQQSVGTKEAKDTLTLTSSFSQMEKMEILDLSGNSAMQAFPDLSKAECLKTVTVDGCVGLESVSTSNLPASIEVFSLVAASEQYPNAANITSISLCGCRGLKKLVLSGLPNIEELDLCGTLLEQLDLDAMQAKILRRLLLLGCLYLRAIRWSDVRRPQVEELLVDTFGAHYDSNHRQHSLPAVQEDGKLFQSHIVVIDPRLLLSLNMFARTSRFVHFCISPASAEHSKGEGASEQGVSKQPWNEHADPKISMNSYKDIFDRVVELSVAPLICPCPPLPLQSNCKGSCKVDIISGEKLQEYDDILGVFTDIVDSLNIHDDICMTTVPGSNWGWLKWCRIEKCPKLHSLFQLRDHEQPIAFSWLETFWASQLQTAQSIWSIEFKPVHVDSFKKLQYIHLDSCPRLIHVLPLSNNLPCLETIQILYCTSLIYVFPLNTANSKEAATNESVNFPKLRHIHLHELPNLNGIYEGKTMSAPNLETVMIRGCWKLRHLPDVTGSLEPRQTIVDCEKDWWDNLDGNNQSLLYQRRSAQHYKKALPKGSILRRFFLLLAE</sequence>
<dbReference type="eggNOG" id="ENOG502SYYC">
    <property type="taxonomic scope" value="Eukaryota"/>
</dbReference>
<dbReference type="InterPro" id="IPR032675">
    <property type="entry name" value="LRR_dom_sf"/>
</dbReference>
<dbReference type="Proteomes" id="UP000026962">
    <property type="component" value="Chromosome 4"/>
</dbReference>
<keyword evidence="4" id="KW-1185">Reference proteome</keyword>
<dbReference type="InterPro" id="IPR057135">
    <property type="entry name" value="At4g27190-like_LRR"/>
</dbReference>
<dbReference type="OMA" id="QVAECFL"/>
<proteinExistence type="predicted"/>
<organism evidence="3">
    <name type="scientific">Oryza punctata</name>
    <name type="common">Red rice</name>
    <dbReference type="NCBI Taxonomy" id="4537"/>
    <lineage>
        <taxon>Eukaryota</taxon>
        <taxon>Viridiplantae</taxon>
        <taxon>Streptophyta</taxon>
        <taxon>Embryophyta</taxon>
        <taxon>Tracheophyta</taxon>
        <taxon>Spermatophyta</taxon>
        <taxon>Magnoliopsida</taxon>
        <taxon>Liliopsida</taxon>
        <taxon>Poales</taxon>
        <taxon>Poaceae</taxon>
        <taxon>BOP clade</taxon>
        <taxon>Oryzoideae</taxon>
        <taxon>Oryzeae</taxon>
        <taxon>Oryzinae</taxon>
        <taxon>Oryza</taxon>
    </lineage>
</organism>